<proteinExistence type="inferred from homology"/>
<dbReference type="OrthoDB" id="3257696at2"/>
<comment type="similarity">
    <text evidence="7">Belongs to the PINc/VapC protein family.</text>
</comment>
<sequence>MAERPESGVLDTCAYIDLGLLDPARLPEIPELTAVTMAELHQGVVMAKDAASRAARTEKLGAAIVDFEPLPFDGQAAARYGTLVALTTAANRNPKPRRMDLMIAAVASSRGLPLYTRNAEDFKGLDGMVTIIEV</sequence>
<dbReference type="InterPro" id="IPR029060">
    <property type="entry name" value="PIN-like_dom_sf"/>
</dbReference>
<dbReference type="PANTHER" id="PTHR33653">
    <property type="entry name" value="RIBONUCLEASE VAPC2"/>
    <property type="match status" value="1"/>
</dbReference>
<reference evidence="9" key="1">
    <citation type="submission" date="2016-10" db="EMBL/GenBank/DDBJ databases">
        <authorList>
            <person name="Varghese N."/>
            <person name="Submissions S."/>
        </authorList>
    </citation>
    <scope>NUCLEOTIDE SEQUENCE [LARGE SCALE GENOMIC DNA]</scope>
    <source>
        <strain evidence="9">CGMCC 4.578</strain>
    </source>
</reference>
<dbReference type="CDD" id="cd18732">
    <property type="entry name" value="PIN_MtVapC4-C5_like"/>
    <property type="match status" value="1"/>
</dbReference>
<dbReference type="SUPFAM" id="SSF88723">
    <property type="entry name" value="PIN domain-like"/>
    <property type="match status" value="1"/>
</dbReference>
<dbReference type="InterPro" id="IPR050556">
    <property type="entry name" value="Type_II_TA_system_RNase"/>
</dbReference>
<evidence type="ECO:0000256" key="2">
    <source>
        <dbReference type="ARBA" id="ARBA00022649"/>
    </source>
</evidence>
<evidence type="ECO:0000256" key="7">
    <source>
        <dbReference type="ARBA" id="ARBA00038093"/>
    </source>
</evidence>
<keyword evidence="9" id="KW-1185">Reference proteome</keyword>
<dbReference type="Proteomes" id="UP000199028">
    <property type="component" value="Unassembled WGS sequence"/>
</dbReference>
<keyword evidence="5" id="KW-0378">Hydrolase</keyword>
<evidence type="ECO:0000256" key="4">
    <source>
        <dbReference type="ARBA" id="ARBA00022723"/>
    </source>
</evidence>
<dbReference type="GO" id="GO:0046872">
    <property type="term" value="F:metal ion binding"/>
    <property type="evidence" value="ECO:0007669"/>
    <property type="project" value="UniProtKB-KW"/>
</dbReference>
<evidence type="ECO:0000313" key="8">
    <source>
        <dbReference type="EMBL" id="SES16061.1"/>
    </source>
</evidence>
<evidence type="ECO:0000256" key="5">
    <source>
        <dbReference type="ARBA" id="ARBA00022801"/>
    </source>
</evidence>
<dbReference type="AlphaFoldDB" id="A0A1H9V3C8"/>
<keyword evidence="3" id="KW-0540">Nuclease</keyword>
<evidence type="ECO:0000313" key="9">
    <source>
        <dbReference type="Proteomes" id="UP000199028"/>
    </source>
</evidence>
<dbReference type="PANTHER" id="PTHR33653:SF1">
    <property type="entry name" value="RIBONUCLEASE VAPC2"/>
    <property type="match status" value="1"/>
</dbReference>
<evidence type="ECO:0008006" key="10">
    <source>
        <dbReference type="Google" id="ProtNLM"/>
    </source>
</evidence>
<evidence type="ECO:0000256" key="3">
    <source>
        <dbReference type="ARBA" id="ARBA00022722"/>
    </source>
</evidence>
<name>A0A1H9V3C8_9PSEU</name>
<dbReference type="GO" id="GO:0016787">
    <property type="term" value="F:hydrolase activity"/>
    <property type="evidence" value="ECO:0007669"/>
    <property type="project" value="UniProtKB-KW"/>
</dbReference>
<protein>
    <recommendedName>
        <fullName evidence="10">PIN domain-containing protein</fullName>
    </recommendedName>
</protein>
<keyword evidence="2" id="KW-1277">Toxin-antitoxin system</keyword>
<keyword evidence="6" id="KW-0460">Magnesium</keyword>
<organism evidence="8 9">
    <name type="scientific">Lentzea flaviverrucosa</name>
    <dbReference type="NCBI Taxonomy" id="200379"/>
    <lineage>
        <taxon>Bacteria</taxon>
        <taxon>Bacillati</taxon>
        <taxon>Actinomycetota</taxon>
        <taxon>Actinomycetes</taxon>
        <taxon>Pseudonocardiales</taxon>
        <taxon>Pseudonocardiaceae</taxon>
        <taxon>Lentzea</taxon>
    </lineage>
</organism>
<comment type="cofactor">
    <cofactor evidence="1">
        <name>Mg(2+)</name>
        <dbReference type="ChEBI" id="CHEBI:18420"/>
    </cofactor>
</comment>
<keyword evidence="4" id="KW-0479">Metal-binding</keyword>
<evidence type="ECO:0000256" key="1">
    <source>
        <dbReference type="ARBA" id="ARBA00001946"/>
    </source>
</evidence>
<dbReference type="Gene3D" id="3.40.50.1010">
    <property type="entry name" value="5'-nuclease"/>
    <property type="match status" value="1"/>
</dbReference>
<dbReference type="EMBL" id="FOFT01000009">
    <property type="protein sequence ID" value="SES16061.1"/>
    <property type="molecule type" value="Genomic_DNA"/>
</dbReference>
<dbReference type="GO" id="GO:0004518">
    <property type="term" value="F:nuclease activity"/>
    <property type="evidence" value="ECO:0007669"/>
    <property type="project" value="UniProtKB-KW"/>
</dbReference>
<evidence type="ECO:0000256" key="6">
    <source>
        <dbReference type="ARBA" id="ARBA00022842"/>
    </source>
</evidence>
<accession>A0A1H9V3C8</accession>
<gene>
    <name evidence="8" type="ORF">SAMN05216195_109293</name>
</gene>